<evidence type="ECO:0000259" key="1">
    <source>
        <dbReference type="Pfam" id="PF14040"/>
    </source>
</evidence>
<dbReference type="Proteomes" id="UP000502136">
    <property type="component" value="Chromosome"/>
</dbReference>
<dbReference type="PROSITE" id="PS51257">
    <property type="entry name" value="PROKAR_LIPOPROTEIN"/>
    <property type="match status" value="1"/>
</dbReference>
<evidence type="ECO:0000313" key="3">
    <source>
        <dbReference type="Proteomes" id="UP000502136"/>
    </source>
</evidence>
<feature type="domain" description="Deoxyribonuclease NucA/NucB" evidence="1">
    <location>
        <begin position="82"/>
        <end position="145"/>
    </location>
</feature>
<accession>A0A6H2GYA5</accession>
<proteinExistence type="predicted"/>
<dbReference type="InterPro" id="IPR029476">
    <property type="entry name" value="DNase_NucA_NucB"/>
</dbReference>
<sequence length="151" mass="16475">MTRTDRRRPLRLLPSLLAALLLAALLGGCSFELKLPQPSAAPSGHDATIYFPSDRYPDTAEHIRAAIAAGASAICTIDRDGADANRRESLQGIPTRKNYDRDEWPMAMCREGGAGADVAYVKSSDNRGAGSWIGNQLREYEDGTRIRFVLP</sequence>
<protein>
    <submittedName>
        <fullName evidence="2">Sporulation protein</fullName>
    </submittedName>
</protein>
<dbReference type="AlphaFoldDB" id="A0A6H2GYA5"/>
<dbReference type="RefSeq" id="WP_168907890.1">
    <property type="nucleotide sequence ID" value="NZ_CP051428.1"/>
</dbReference>
<dbReference type="KEGG" id="palr:HGI30_12665"/>
<name>A0A6H2GYA5_9BACL</name>
<evidence type="ECO:0000313" key="2">
    <source>
        <dbReference type="EMBL" id="QJC52329.1"/>
    </source>
</evidence>
<dbReference type="EMBL" id="CP051428">
    <property type="protein sequence ID" value="QJC52329.1"/>
    <property type="molecule type" value="Genomic_DNA"/>
</dbReference>
<reference evidence="2 3" key="1">
    <citation type="submission" date="2020-04" db="EMBL/GenBank/DDBJ databases">
        <title>Novel Paenibacillus strain UniB2 isolated from commercial digestive syrup.</title>
        <authorList>
            <person name="Thorat V."/>
            <person name="Kirdat K."/>
            <person name="Tiwarekar B."/>
            <person name="Yadav A."/>
        </authorList>
    </citation>
    <scope>NUCLEOTIDE SEQUENCE [LARGE SCALE GENOMIC DNA]</scope>
    <source>
        <strain evidence="2 3">UniB2</strain>
    </source>
</reference>
<keyword evidence="3" id="KW-1185">Reference proteome</keyword>
<organism evidence="2 3">
    <name type="scientific">Paenibacillus albicereus</name>
    <dbReference type="NCBI Taxonomy" id="2726185"/>
    <lineage>
        <taxon>Bacteria</taxon>
        <taxon>Bacillati</taxon>
        <taxon>Bacillota</taxon>
        <taxon>Bacilli</taxon>
        <taxon>Bacillales</taxon>
        <taxon>Paenibacillaceae</taxon>
        <taxon>Paenibacillus</taxon>
    </lineage>
</organism>
<dbReference type="Pfam" id="PF14040">
    <property type="entry name" value="DNase_NucA_NucB"/>
    <property type="match status" value="1"/>
</dbReference>
<gene>
    <name evidence="2" type="ORF">HGI30_12665</name>
</gene>